<dbReference type="Gene3D" id="3.40.50.300">
    <property type="entry name" value="P-loop containing nucleotide triphosphate hydrolases"/>
    <property type="match status" value="1"/>
</dbReference>
<accession>A0A2Z4UCW3</accession>
<proteinExistence type="predicted"/>
<evidence type="ECO:0000313" key="5">
    <source>
        <dbReference type="Proteomes" id="UP000250003"/>
    </source>
</evidence>
<dbReference type="Proteomes" id="UP000250003">
    <property type="component" value="Chromosome"/>
</dbReference>
<dbReference type="GO" id="GO:0003677">
    <property type="term" value="F:DNA binding"/>
    <property type="evidence" value="ECO:0007669"/>
    <property type="project" value="InterPro"/>
</dbReference>
<evidence type="ECO:0000259" key="3">
    <source>
        <dbReference type="PROSITE" id="PS50051"/>
    </source>
</evidence>
<dbReference type="InterPro" id="IPR001208">
    <property type="entry name" value="MCM_dom"/>
</dbReference>
<dbReference type="PANTHER" id="PTHR32039:SF7">
    <property type="entry name" value="COMPETENCE PROTEIN COMM"/>
    <property type="match status" value="1"/>
</dbReference>
<dbReference type="NCBIfam" id="TIGR00368">
    <property type="entry name" value="YifB family Mg chelatase-like AAA ATPase"/>
    <property type="match status" value="1"/>
</dbReference>
<dbReference type="InterPro" id="IPR025158">
    <property type="entry name" value="Mg_chelat-rel_C"/>
</dbReference>
<dbReference type="GO" id="GO:0005524">
    <property type="term" value="F:ATP binding"/>
    <property type="evidence" value="ECO:0007669"/>
    <property type="project" value="UniProtKB-KW"/>
</dbReference>
<dbReference type="InterPro" id="IPR004482">
    <property type="entry name" value="Mg_chelat-rel"/>
</dbReference>
<protein>
    <submittedName>
        <fullName evidence="4">Magnesium chelatase</fullName>
    </submittedName>
</protein>
<dbReference type="EMBL" id="CP030280">
    <property type="protein sequence ID" value="AWY98777.1"/>
    <property type="molecule type" value="Genomic_DNA"/>
</dbReference>
<evidence type="ECO:0000256" key="1">
    <source>
        <dbReference type="ARBA" id="ARBA00022741"/>
    </source>
</evidence>
<dbReference type="InterPro" id="IPR020568">
    <property type="entry name" value="Ribosomal_Su5_D2-typ_SF"/>
</dbReference>
<dbReference type="Pfam" id="PF13541">
    <property type="entry name" value="ChlI"/>
    <property type="match status" value="1"/>
</dbReference>
<dbReference type="SUPFAM" id="SSF52540">
    <property type="entry name" value="P-loop containing nucleoside triphosphate hydrolases"/>
    <property type="match status" value="1"/>
</dbReference>
<dbReference type="SUPFAM" id="SSF54211">
    <property type="entry name" value="Ribosomal protein S5 domain 2-like"/>
    <property type="match status" value="1"/>
</dbReference>
<dbReference type="OrthoDB" id="9813147at2"/>
<feature type="domain" description="MCM C-terminal AAA(+) ATPase" evidence="3">
    <location>
        <begin position="290"/>
        <end position="392"/>
    </location>
</feature>
<dbReference type="Pfam" id="PF01078">
    <property type="entry name" value="Mg_chelatase"/>
    <property type="match status" value="1"/>
</dbReference>
<keyword evidence="1" id="KW-0547">Nucleotide-binding</keyword>
<dbReference type="AlphaFoldDB" id="A0A2Z4UCW3"/>
<name>A0A2Z4UCW3_9FIRM</name>
<dbReference type="InterPro" id="IPR045006">
    <property type="entry name" value="CHLI-like"/>
</dbReference>
<dbReference type="InterPro" id="IPR014721">
    <property type="entry name" value="Ribsml_uS5_D2-typ_fold_subgr"/>
</dbReference>
<reference evidence="5" key="1">
    <citation type="submission" date="2018-06" db="EMBL/GenBank/DDBJ databases">
        <title>Description of Blautia argi sp. nov., a new anaerobic isolated from dog feces.</title>
        <authorList>
            <person name="Chang Y.-H."/>
            <person name="Paek J."/>
            <person name="Shin Y."/>
        </authorList>
    </citation>
    <scope>NUCLEOTIDE SEQUENCE [LARGE SCALE GENOMIC DNA]</scope>
    <source>
        <strain evidence="5">KCTC 15426</strain>
    </source>
</reference>
<keyword evidence="5" id="KW-1185">Reference proteome</keyword>
<gene>
    <name evidence="4" type="ORF">DQQ01_12180</name>
</gene>
<keyword evidence="2" id="KW-0067">ATP-binding</keyword>
<dbReference type="RefSeq" id="WP_111920263.1">
    <property type="nucleotide sequence ID" value="NZ_CAUWHR010000010.1"/>
</dbReference>
<organism evidence="4 5">
    <name type="scientific">Blautia argi</name>
    <dbReference type="NCBI Taxonomy" id="1912897"/>
    <lineage>
        <taxon>Bacteria</taxon>
        <taxon>Bacillati</taxon>
        <taxon>Bacillota</taxon>
        <taxon>Clostridia</taxon>
        <taxon>Lachnospirales</taxon>
        <taxon>Lachnospiraceae</taxon>
        <taxon>Blautia</taxon>
    </lineage>
</organism>
<dbReference type="Pfam" id="PF13335">
    <property type="entry name" value="Mg_chelatase_C"/>
    <property type="match status" value="1"/>
</dbReference>
<dbReference type="InterPro" id="IPR027417">
    <property type="entry name" value="P-loop_NTPase"/>
</dbReference>
<dbReference type="KEGG" id="blau:DQQ01_12180"/>
<dbReference type="PANTHER" id="PTHR32039">
    <property type="entry name" value="MAGNESIUM-CHELATASE SUBUNIT CHLI"/>
    <property type="match status" value="1"/>
</dbReference>
<dbReference type="InterPro" id="IPR000523">
    <property type="entry name" value="Mg_chelatse_chII-like_cat_dom"/>
</dbReference>
<dbReference type="Gene3D" id="3.30.230.10">
    <property type="match status" value="1"/>
</dbReference>
<evidence type="ECO:0000313" key="4">
    <source>
        <dbReference type="EMBL" id="AWY98777.1"/>
    </source>
</evidence>
<sequence>MFSSILSAAISGVNCVPVRVEADVSNGLPLFSMVGYLSTRVKEAQDRVCTALRNSGFSLPAKRVTVNLSPADIRKEGTGFDLPIAAALLCSFGFLDKEQVRGVCMAGELSLNGEVKGIRGILPIVEAAIKCGCKLCVIPKENLKETEFLDTIPILGVESLDEAMACAKKPGWGAKKNPPRVWENQEEEPEEDFSDILGQEAAKRAAVIAAAGFHNLLFIGARGSGKTMIASRIPGIFPGLSREEGLEISGIYSAAGLLSGENPILYKRPFRQPHHTISPKAMAGGGRIPQAGEITLAHRGVLFLDELPEFSRAALETLRQPLEAHKICISRINGTYEFPADFLLVAAMNPCPCGYYPDRNRCSCTDGEVSRYLGRISGPLLDRFDLCTEVKDVSADQLWNRKKGSTSLQIRREILRVHNIQKERYRNCGVSFNGSLSGKDVEVYCQTDREGERLLKKAYEKMNLSMRGYHKILKTARTIADLDNEERIQEKHVAEAVFYRNLDNKYRK</sequence>
<dbReference type="PROSITE" id="PS50051">
    <property type="entry name" value="MCM_2"/>
    <property type="match status" value="1"/>
</dbReference>
<evidence type="ECO:0000256" key="2">
    <source>
        <dbReference type="ARBA" id="ARBA00022840"/>
    </source>
</evidence>